<dbReference type="InterPro" id="IPR036322">
    <property type="entry name" value="WD40_repeat_dom_sf"/>
</dbReference>
<proteinExistence type="predicted"/>
<keyword evidence="1" id="KW-1133">Transmembrane helix</keyword>
<dbReference type="OrthoDB" id="3238562at2759"/>
<feature type="transmembrane region" description="Helical" evidence="1">
    <location>
        <begin position="305"/>
        <end position="325"/>
    </location>
</feature>
<name>A0A067S372_GALM3</name>
<evidence type="ECO:0000313" key="3">
    <source>
        <dbReference type="Proteomes" id="UP000027222"/>
    </source>
</evidence>
<keyword evidence="1" id="KW-0812">Transmembrane</keyword>
<dbReference type="EMBL" id="KL142462">
    <property type="protein sequence ID" value="KDR65280.1"/>
    <property type="molecule type" value="Genomic_DNA"/>
</dbReference>
<dbReference type="AlphaFoldDB" id="A0A067S372"/>
<gene>
    <name evidence="2" type="ORF">GALMADRAFT_232961</name>
</gene>
<sequence>MSCRRDTFWVGSTDGSVMLYYRAAPSYLANGCTSICSWISLPQISCRLHSPFSLGLKTSIKGPVESIATYQTLIAAAGDQDLQLWVVGVHTTGLKSTSVVFSLSTMSQSPSGPRKADHTLLDIPLTLPRSVLDGKCLHTIHFLPNQDQVVLSFVDSNPAGQCSILAVYSFKPWRLIRSVTINRRIGLAAISEDSHTFAFTNLFDGIEIFSLPRLIHCGSIPQNIRQQSNVTLGIFFVGNDHVVAGESGGIGMYHTTTRTLALSYHKVLVAGSGEGNLIIWGWKELKVSRRCCTIASIPSQNVLCAGTLLLLLLYLPLIHILTLLLKQQV</sequence>
<keyword evidence="1" id="KW-0472">Membrane</keyword>
<dbReference type="Proteomes" id="UP000027222">
    <property type="component" value="Unassembled WGS sequence"/>
</dbReference>
<organism evidence="2 3">
    <name type="scientific">Galerina marginata (strain CBS 339.88)</name>
    <dbReference type="NCBI Taxonomy" id="685588"/>
    <lineage>
        <taxon>Eukaryota</taxon>
        <taxon>Fungi</taxon>
        <taxon>Dikarya</taxon>
        <taxon>Basidiomycota</taxon>
        <taxon>Agaricomycotina</taxon>
        <taxon>Agaricomycetes</taxon>
        <taxon>Agaricomycetidae</taxon>
        <taxon>Agaricales</taxon>
        <taxon>Agaricineae</taxon>
        <taxon>Strophariaceae</taxon>
        <taxon>Galerina</taxon>
    </lineage>
</organism>
<dbReference type="HOGENOM" id="CLU_059417_0_0_1"/>
<reference evidence="3" key="1">
    <citation type="journal article" date="2014" name="Proc. Natl. Acad. Sci. U.S.A.">
        <title>Extensive sampling of basidiomycete genomes demonstrates inadequacy of the white-rot/brown-rot paradigm for wood decay fungi.</title>
        <authorList>
            <person name="Riley R."/>
            <person name="Salamov A.A."/>
            <person name="Brown D.W."/>
            <person name="Nagy L.G."/>
            <person name="Floudas D."/>
            <person name="Held B.W."/>
            <person name="Levasseur A."/>
            <person name="Lombard V."/>
            <person name="Morin E."/>
            <person name="Otillar R."/>
            <person name="Lindquist E.A."/>
            <person name="Sun H."/>
            <person name="LaButti K.M."/>
            <person name="Schmutz J."/>
            <person name="Jabbour D."/>
            <person name="Luo H."/>
            <person name="Baker S.E."/>
            <person name="Pisabarro A.G."/>
            <person name="Walton J.D."/>
            <person name="Blanchette R.A."/>
            <person name="Henrissat B."/>
            <person name="Martin F."/>
            <person name="Cullen D."/>
            <person name="Hibbett D.S."/>
            <person name="Grigoriev I.V."/>
        </authorList>
    </citation>
    <scope>NUCLEOTIDE SEQUENCE [LARGE SCALE GENOMIC DNA]</scope>
    <source>
        <strain evidence="3">CBS 339.88</strain>
    </source>
</reference>
<dbReference type="SUPFAM" id="SSF50978">
    <property type="entry name" value="WD40 repeat-like"/>
    <property type="match status" value="1"/>
</dbReference>
<keyword evidence="3" id="KW-1185">Reference proteome</keyword>
<accession>A0A067S372</accession>
<evidence type="ECO:0000313" key="2">
    <source>
        <dbReference type="EMBL" id="KDR65280.1"/>
    </source>
</evidence>
<protein>
    <submittedName>
        <fullName evidence="2">Uncharacterized protein</fullName>
    </submittedName>
</protein>
<evidence type="ECO:0000256" key="1">
    <source>
        <dbReference type="SAM" id="Phobius"/>
    </source>
</evidence>